<feature type="coiled-coil region" evidence="1">
    <location>
        <begin position="32"/>
        <end position="80"/>
    </location>
</feature>
<proteinExistence type="predicted"/>
<protein>
    <recommendedName>
        <fullName evidence="5">Phage shock protein B</fullName>
    </recommendedName>
</protein>
<dbReference type="Proteomes" id="UP001595637">
    <property type="component" value="Unassembled WGS sequence"/>
</dbReference>
<sequence>MGIFEFLIATVPVVLFFSIPLYAINISHKQKQQKLEIRKIQEEKALEQIRQENFLIENKQMQLELDRMKAEREKGRLEDDRASRWLIQDTEEKKTEKNPS</sequence>
<keyword evidence="2" id="KW-1133">Transmembrane helix</keyword>
<keyword evidence="2" id="KW-0472">Membrane</keyword>
<keyword evidence="2" id="KW-0812">Transmembrane</keyword>
<name>A0ABV7N8K6_9STAP</name>
<evidence type="ECO:0000256" key="1">
    <source>
        <dbReference type="SAM" id="Coils"/>
    </source>
</evidence>
<accession>A0ABV7N8K6</accession>
<comment type="caution">
    <text evidence="3">The sequence shown here is derived from an EMBL/GenBank/DDBJ whole genome shotgun (WGS) entry which is preliminary data.</text>
</comment>
<keyword evidence="4" id="KW-1185">Reference proteome</keyword>
<evidence type="ECO:0000313" key="3">
    <source>
        <dbReference type="EMBL" id="MFC3389457.1"/>
    </source>
</evidence>
<dbReference type="EMBL" id="JBHRVQ010000001">
    <property type="protein sequence ID" value="MFC3389457.1"/>
    <property type="molecule type" value="Genomic_DNA"/>
</dbReference>
<organism evidence="3 4">
    <name type="scientific">Salinicoccus sesuvii</name>
    <dbReference type="NCBI Taxonomy" id="868281"/>
    <lineage>
        <taxon>Bacteria</taxon>
        <taxon>Bacillati</taxon>
        <taxon>Bacillota</taxon>
        <taxon>Bacilli</taxon>
        <taxon>Bacillales</taxon>
        <taxon>Staphylococcaceae</taxon>
        <taxon>Salinicoccus</taxon>
    </lineage>
</organism>
<reference evidence="4" key="1">
    <citation type="journal article" date="2019" name="Int. J. Syst. Evol. Microbiol.">
        <title>The Global Catalogue of Microorganisms (GCM) 10K type strain sequencing project: providing services to taxonomists for standard genome sequencing and annotation.</title>
        <authorList>
            <consortium name="The Broad Institute Genomics Platform"/>
            <consortium name="The Broad Institute Genome Sequencing Center for Infectious Disease"/>
            <person name="Wu L."/>
            <person name="Ma J."/>
        </authorList>
    </citation>
    <scope>NUCLEOTIDE SEQUENCE [LARGE SCALE GENOMIC DNA]</scope>
    <source>
        <strain evidence="4">CCM 7756</strain>
    </source>
</reference>
<gene>
    <name evidence="3" type="ORF">ACFOEO_12780</name>
</gene>
<evidence type="ECO:0008006" key="5">
    <source>
        <dbReference type="Google" id="ProtNLM"/>
    </source>
</evidence>
<evidence type="ECO:0000256" key="2">
    <source>
        <dbReference type="SAM" id="Phobius"/>
    </source>
</evidence>
<keyword evidence="1" id="KW-0175">Coiled coil</keyword>
<feature type="transmembrane region" description="Helical" evidence="2">
    <location>
        <begin position="6"/>
        <end position="24"/>
    </location>
</feature>
<evidence type="ECO:0000313" key="4">
    <source>
        <dbReference type="Proteomes" id="UP001595637"/>
    </source>
</evidence>
<dbReference type="RefSeq" id="WP_380656653.1">
    <property type="nucleotide sequence ID" value="NZ_JBHRVQ010000001.1"/>
</dbReference>